<evidence type="ECO:0000259" key="2">
    <source>
        <dbReference type="Pfam" id="PF00582"/>
    </source>
</evidence>
<feature type="domain" description="UspA" evidence="2">
    <location>
        <begin position="5"/>
        <end position="145"/>
    </location>
</feature>
<organism evidence="3 4">
    <name type="scientific">Vagococcus elongatus</name>
    <dbReference type="NCBI Taxonomy" id="180344"/>
    <lineage>
        <taxon>Bacteria</taxon>
        <taxon>Bacillati</taxon>
        <taxon>Bacillota</taxon>
        <taxon>Bacilli</taxon>
        <taxon>Lactobacillales</taxon>
        <taxon>Enterococcaceae</taxon>
        <taxon>Vagococcus</taxon>
    </lineage>
</organism>
<sequence>MNIAYKKILVPFDGSDQAKEAFEHAKVLAGIQKGHVTVLQVLTPIAYYLTPYTLVPSSLLDGEKEADLQLKRELEEELNPENAKNITVIVLRDTPKNGIVDFAKENDYDVIVMGATGKHGINKLLVGSTASYVVNHAPCSVITVK</sequence>
<dbReference type="InterPro" id="IPR014729">
    <property type="entry name" value="Rossmann-like_a/b/a_fold"/>
</dbReference>
<evidence type="ECO:0000313" key="3">
    <source>
        <dbReference type="EMBL" id="RSU15740.1"/>
    </source>
</evidence>
<dbReference type="SUPFAM" id="SSF52402">
    <property type="entry name" value="Adenine nucleotide alpha hydrolases-like"/>
    <property type="match status" value="1"/>
</dbReference>
<gene>
    <name evidence="3" type="ORF">CBF29_01325</name>
</gene>
<dbReference type="RefSeq" id="WP_126806464.1">
    <property type="nucleotide sequence ID" value="NZ_NGKA01000001.1"/>
</dbReference>
<dbReference type="Proteomes" id="UP000287605">
    <property type="component" value="Unassembled WGS sequence"/>
</dbReference>
<proteinExistence type="inferred from homology"/>
<dbReference type="Gene3D" id="3.40.50.620">
    <property type="entry name" value="HUPs"/>
    <property type="match status" value="1"/>
</dbReference>
<protein>
    <recommendedName>
        <fullName evidence="2">UspA domain-containing protein</fullName>
    </recommendedName>
</protein>
<dbReference type="PANTHER" id="PTHR46268">
    <property type="entry name" value="STRESS RESPONSE PROTEIN NHAX"/>
    <property type="match status" value="1"/>
</dbReference>
<accession>A0A430B601</accession>
<dbReference type="AlphaFoldDB" id="A0A430B601"/>
<dbReference type="InterPro" id="IPR006015">
    <property type="entry name" value="Universal_stress_UspA"/>
</dbReference>
<comment type="caution">
    <text evidence="3">The sequence shown here is derived from an EMBL/GenBank/DDBJ whole genome shotgun (WGS) entry which is preliminary data.</text>
</comment>
<keyword evidence="4" id="KW-1185">Reference proteome</keyword>
<dbReference type="PRINTS" id="PR01438">
    <property type="entry name" value="UNVRSLSTRESS"/>
</dbReference>
<comment type="similarity">
    <text evidence="1">Belongs to the universal stress protein A family.</text>
</comment>
<reference evidence="3 4" key="1">
    <citation type="submission" date="2017-05" db="EMBL/GenBank/DDBJ databases">
        <title>Vagococcus spp. assemblies.</title>
        <authorList>
            <person name="Gulvik C.A."/>
        </authorList>
    </citation>
    <scope>NUCLEOTIDE SEQUENCE [LARGE SCALE GENOMIC DNA]</scope>
    <source>
        <strain evidence="3 4">CCUG 51432</strain>
    </source>
</reference>
<name>A0A430B601_9ENTE</name>
<dbReference type="CDD" id="cd00293">
    <property type="entry name" value="USP-like"/>
    <property type="match status" value="1"/>
</dbReference>
<dbReference type="PANTHER" id="PTHR46268:SF6">
    <property type="entry name" value="UNIVERSAL STRESS PROTEIN UP12"/>
    <property type="match status" value="1"/>
</dbReference>
<dbReference type="Pfam" id="PF00582">
    <property type="entry name" value="Usp"/>
    <property type="match status" value="1"/>
</dbReference>
<dbReference type="InterPro" id="IPR006016">
    <property type="entry name" value="UspA"/>
</dbReference>
<dbReference type="OrthoDB" id="9777884at2"/>
<evidence type="ECO:0000256" key="1">
    <source>
        <dbReference type="ARBA" id="ARBA00008791"/>
    </source>
</evidence>
<dbReference type="EMBL" id="NGKA01000001">
    <property type="protein sequence ID" value="RSU15740.1"/>
    <property type="molecule type" value="Genomic_DNA"/>
</dbReference>
<evidence type="ECO:0000313" key="4">
    <source>
        <dbReference type="Proteomes" id="UP000287605"/>
    </source>
</evidence>